<keyword evidence="2" id="KW-0812">Transmembrane</keyword>
<dbReference type="Proteomes" id="UP000195440">
    <property type="component" value="Unassembled WGS sequence"/>
</dbReference>
<dbReference type="AlphaFoldDB" id="A0A1Y3NTL0"/>
<dbReference type="EMBL" id="LOHF01000037">
    <property type="protein sequence ID" value="OUM70955.1"/>
    <property type="molecule type" value="Genomic_DNA"/>
</dbReference>
<reference evidence="3 4" key="1">
    <citation type="journal article" date="2017" name="Syst. Appl. Microbiol.">
        <title>Pseudomonas caspiana sp. nov., a citrus pathogen in the Pseudomonas syringae phylogenetic group.</title>
        <authorList>
            <person name="Busquets A."/>
            <person name="Gomila M."/>
            <person name="Beiki F."/>
            <person name="Mulet M."/>
            <person name="Rahimian H."/>
            <person name="Garcia-Valdes E."/>
            <person name="Lalucat J."/>
        </authorList>
    </citation>
    <scope>NUCLEOTIDE SEQUENCE [LARGE SCALE GENOMIC DNA]</scope>
    <source>
        <strain evidence="3 4">FBF102</strain>
    </source>
</reference>
<evidence type="ECO:0000313" key="3">
    <source>
        <dbReference type="EMBL" id="OUM70955.1"/>
    </source>
</evidence>
<comment type="caution">
    <text evidence="3">The sequence shown here is derived from an EMBL/GenBank/DDBJ whole genome shotgun (WGS) entry which is preliminary data.</text>
</comment>
<dbReference type="NCBIfam" id="NF033632">
    <property type="entry name" value="SLATT_4"/>
    <property type="match status" value="1"/>
</dbReference>
<feature type="region of interest" description="Disordered" evidence="1">
    <location>
        <begin position="136"/>
        <end position="156"/>
    </location>
</feature>
<feature type="transmembrane region" description="Helical" evidence="2">
    <location>
        <begin position="41"/>
        <end position="62"/>
    </location>
</feature>
<feature type="compositionally biased region" description="Basic and acidic residues" evidence="1">
    <location>
        <begin position="145"/>
        <end position="156"/>
    </location>
</feature>
<evidence type="ECO:0000256" key="2">
    <source>
        <dbReference type="SAM" id="Phobius"/>
    </source>
</evidence>
<accession>A0A1Y3NTL0</accession>
<protein>
    <recommendedName>
        <fullName evidence="5">SLATT domain-containing protein</fullName>
    </recommendedName>
</protein>
<evidence type="ECO:0000256" key="1">
    <source>
        <dbReference type="SAM" id="MobiDB-lite"/>
    </source>
</evidence>
<sequence length="156" mass="17230">MSSEPEFRSSVEVLQRWLKRSRESQLSHQLMAERLSSVHRWLGVLTIGITAIAGATTLLATLGDVSKVLLALFTLLAAVLSSLQTFLKLEDRTNLHRLAGASYGHVRRKLELATALESSEKEIRLKEAESDLNKLATESPSVSKQVHDAALKRNGQ</sequence>
<organism evidence="3 4">
    <name type="scientific">Pseudomonas caspiana</name>
    <dbReference type="NCBI Taxonomy" id="1451454"/>
    <lineage>
        <taxon>Bacteria</taxon>
        <taxon>Pseudomonadati</taxon>
        <taxon>Pseudomonadota</taxon>
        <taxon>Gammaproteobacteria</taxon>
        <taxon>Pseudomonadales</taxon>
        <taxon>Pseudomonadaceae</taxon>
        <taxon>Pseudomonas</taxon>
    </lineage>
</organism>
<gene>
    <name evidence="3" type="ORF">AUC60_25715</name>
</gene>
<keyword evidence="2" id="KW-1133">Transmembrane helix</keyword>
<evidence type="ECO:0000313" key="4">
    <source>
        <dbReference type="Proteomes" id="UP000195440"/>
    </source>
</evidence>
<proteinExistence type="predicted"/>
<name>A0A1Y3NTL0_9PSED</name>
<keyword evidence="2" id="KW-0472">Membrane</keyword>
<dbReference type="OrthoDB" id="6401895at2"/>
<feature type="transmembrane region" description="Helical" evidence="2">
    <location>
        <begin position="68"/>
        <end position="87"/>
    </location>
</feature>
<evidence type="ECO:0008006" key="5">
    <source>
        <dbReference type="Google" id="ProtNLM"/>
    </source>
</evidence>
<keyword evidence="4" id="KW-1185">Reference proteome</keyword>
<dbReference type="RefSeq" id="WP_087274277.1">
    <property type="nucleotide sequence ID" value="NZ_JBJGBV010000008.1"/>
</dbReference>